<dbReference type="Proteomes" id="UP000766486">
    <property type="component" value="Unassembled WGS sequence"/>
</dbReference>
<dbReference type="Pfam" id="PF14833">
    <property type="entry name" value="NAD_binding_11"/>
    <property type="match status" value="1"/>
</dbReference>
<dbReference type="InterPro" id="IPR036291">
    <property type="entry name" value="NAD(P)-bd_dom_sf"/>
</dbReference>
<feature type="domain" description="6-phosphogluconate dehydrogenase NADP-binding" evidence="1">
    <location>
        <begin position="10"/>
        <end position="170"/>
    </location>
</feature>
<dbReference type="SUPFAM" id="SSF48179">
    <property type="entry name" value="6-phosphogluconate dehydrogenase C-terminal domain-like"/>
    <property type="match status" value="2"/>
</dbReference>
<proteinExistence type="predicted"/>
<name>A0ABY6U6U8_BIOOC</name>
<evidence type="ECO:0000259" key="2">
    <source>
        <dbReference type="Pfam" id="PF14833"/>
    </source>
</evidence>
<dbReference type="InterPro" id="IPR013328">
    <property type="entry name" value="6PGD_dom2"/>
</dbReference>
<gene>
    <name evidence="3" type="ORF">CLO192961_LOCUS197083</name>
</gene>
<feature type="domain" description="3-hydroxyisobutyrate dehydrogenase-like NAD-binding" evidence="2">
    <location>
        <begin position="183"/>
        <end position="302"/>
    </location>
</feature>
<evidence type="ECO:0000259" key="1">
    <source>
        <dbReference type="Pfam" id="PF03446"/>
    </source>
</evidence>
<sequence>MTINATLPHVSVCGLGAMGIGFSRNLIKHGFKVSGFDVVPQLIDRFVQSGGTATSSPREAAENAKVLLVMVVNHAQVTSVLFKEETGAVYGLPKDAAVIISSTVPAAYCQEVRRRLDTEFGRPDILLLDCPVSGGASGAADGTLIVFACGTDAGMALADPVLRAIGSKICRIQKSDSSNGETGSGANGKVCHQIIPEIGIAMVAEVLAMATRAGLNTRHVYEYLQSGQGASWIMKNRAPHALEGDETVYSAMTNSQKDSSIIVRTAGEISFPVPLTAVAEQVYQTTVYIGWACMDDAALWRLYLPGYPPDAVHQQTKAEINTKKSTLSFQDIEDIVVGVQLAAAAEFRGFTQAVGLNVDQMVEIVCGAAGWNVQFERYAPEMKEGPWYLRDIGEAKQIGIKLAKAVAKASSIGAPLPIASAAVQVFQLQVGPLSEAL</sequence>
<protein>
    <recommendedName>
        <fullName evidence="5">6-phosphogluconate dehydrogenase NADP-binding domain-containing protein</fullName>
    </recommendedName>
</protein>
<dbReference type="InterPro" id="IPR029154">
    <property type="entry name" value="HIBADH-like_NADP-bd"/>
</dbReference>
<dbReference type="Pfam" id="PF03446">
    <property type="entry name" value="NAD_binding_2"/>
    <property type="match status" value="1"/>
</dbReference>
<dbReference type="EMBL" id="CABFNS010000757">
    <property type="protein sequence ID" value="VUC26798.1"/>
    <property type="molecule type" value="Genomic_DNA"/>
</dbReference>
<reference evidence="3 4" key="1">
    <citation type="submission" date="2019-06" db="EMBL/GenBank/DDBJ databases">
        <authorList>
            <person name="Broberg M."/>
        </authorList>
    </citation>
    <scope>NUCLEOTIDE SEQUENCE [LARGE SCALE GENOMIC DNA]</scope>
</reference>
<dbReference type="Gene3D" id="3.40.50.720">
    <property type="entry name" value="NAD(P)-binding Rossmann-like Domain"/>
    <property type="match status" value="1"/>
</dbReference>
<dbReference type="InterPro" id="IPR008927">
    <property type="entry name" value="6-PGluconate_DH-like_C_sf"/>
</dbReference>
<dbReference type="Gene3D" id="1.10.1040.10">
    <property type="entry name" value="N-(1-d-carboxylethyl)-l-norvaline Dehydrogenase, domain 2"/>
    <property type="match status" value="2"/>
</dbReference>
<evidence type="ECO:0000313" key="3">
    <source>
        <dbReference type="EMBL" id="VUC26798.1"/>
    </source>
</evidence>
<dbReference type="SUPFAM" id="SSF51735">
    <property type="entry name" value="NAD(P)-binding Rossmann-fold domains"/>
    <property type="match status" value="1"/>
</dbReference>
<evidence type="ECO:0008006" key="5">
    <source>
        <dbReference type="Google" id="ProtNLM"/>
    </source>
</evidence>
<organism evidence="3 4">
    <name type="scientific">Bionectria ochroleuca</name>
    <name type="common">Gliocladium roseum</name>
    <dbReference type="NCBI Taxonomy" id="29856"/>
    <lineage>
        <taxon>Eukaryota</taxon>
        <taxon>Fungi</taxon>
        <taxon>Dikarya</taxon>
        <taxon>Ascomycota</taxon>
        <taxon>Pezizomycotina</taxon>
        <taxon>Sordariomycetes</taxon>
        <taxon>Hypocreomycetidae</taxon>
        <taxon>Hypocreales</taxon>
        <taxon>Bionectriaceae</taxon>
        <taxon>Clonostachys</taxon>
    </lineage>
</organism>
<evidence type="ECO:0000313" key="4">
    <source>
        <dbReference type="Proteomes" id="UP000766486"/>
    </source>
</evidence>
<dbReference type="InterPro" id="IPR006115">
    <property type="entry name" value="6PGDH_NADP-bd"/>
</dbReference>
<dbReference type="PANTHER" id="PTHR43060">
    <property type="entry name" value="3-HYDROXYISOBUTYRATE DEHYDROGENASE-LIKE 1, MITOCHONDRIAL-RELATED"/>
    <property type="match status" value="1"/>
</dbReference>
<keyword evidence="4" id="KW-1185">Reference proteome</keyword>
<comment type="caution">
    <text evidence="3">The sequence shown here is derived from an EMBL/GenBank/DDBJ whole genome shotgun (WGS) entry which is preliminary data.</text>
</comment>
<dbReference type="PANTHER" id="PTHR43060:SF17">
    <property type="entry name" value="L-THREONATE DEHYDROGENASE"/>
    <property type="match status" value="1"/>
</dbReference>
<accession>A0ABY6U6U8</accession>